<evidence type="ECO:0000256" key="2">
    <source>
        <dbReference type="ARBA" id="ARBA00022603"/>
    </source>
</evidence>
<sequence length="187" mass="21757">MRWEEFRRRRLQEYASAEIDQWIRQITDTINSSEDFVTLSSCAGRIAVMDMPEFGDKKGSVFLGKWHSPPPFQEVVRAISAGRGEVWFMMNPPIIHVACRDPEIAFRLLDVCKRAGFRRAGVISGKKNVVEIAGQERVEFLVARNGEIIADERVLVENFRESVDKLKKSRERFRRFEDEFRSAFLSR</sequence>
<comment type="function">
    <text evidence="7">S-adenosyl-L-methionine-dependent methyltransferase that acts as a component of the wyosine derivatives biosynthesis pathway. Probably methylates N-4 position of wybutosine-86 to produce wybutosine-72.</text>
</comment>
<evidence type="ECO:0000256" key="6">
    <source>
        <dbReference type="ARBA" id="ARBA00030554"/>
    </source>
</evidence>
<evidence type="ECO:0000256" key="5">
    <source>
        <dbReference type="ARBA" id="ARBA00022694"/>
    </source>
</evidence>
<keyword evidence="10" id="KW-1185">Reference proteome</keyword>
<dbReference type="HAMAP" id="MF_00266">
    <property type="entry name" value="TYW3_archaea"/>
    <property type="match status" value="1"/>
</dbReference>
<dbReference type="OrthoDB" id="19299at2157"/>
<dbReference type="SUPFAM" id="SSF111278">
    <property type="entry name" value="SSo0622-like"/>
    <property type="match status" value="1"/>
</dbReference>
<dbReference type="STRING" id="113653.GAH_01146"/>
<evidence type="ECO:0000256" key="1">
    <source>
        <dbReference type="ARBA" id="ARBA00008569"/>
    </source>
</evidence>
<dbReference type="EMBL" id="CP011267">
    <property type="protein sequence ID" value="AKG91539.1"/>
    <property type="molecule type" value="Genomic_DNA"/>
</dbReference>
<protein>
    <recommendedName>
        <fullName evidence="6 7">tRNA(Phe) 7-((3-amino-3-carboxypropyl)-4-demethylwyosine(37)-N(4))-methyltransferase</fullName>
        <ecNumber evidence="7">2.1.1.282</ecNumber>
    </recommendedName>
    <alternativeName>
        <fullName evidence="7">tRNA wyosine derivatives biosynthesis protein Taw3</fullName>
    </alternativeName>
</protein>
<evidence type="ECO:0000313" key="9">
    <source>
        <dbReference type="EMBL" id="AKG91539.1"/>
    </source>
</evidence>
<dbReference type="InterPro" id="IPR003827">
    <property type="entry name" value="tRNA_yW-synthesising"/>
</dbReference>
<dbReference type="Proteomes" id="UP000034723">
    <property type="component" value="Chromosome"/>
</dbReference>
<name>A0A0F7IDK8_9EURY</name>
<keyword evidence="5 7" id="KW-0819">tRNA processing</keyword>
<dbReference type="Pfam" id="PF02676">
    <property type="entry name" value="TYW3"/>
    <property type="match status" value="1"/>
</dbReference>
<proteinExistence type="inferred from homology"/>
<evidence type="ECO:0000259" key="8">
    <source>
        <dbReference type="Pfam" id="PF02676"/>
    </source>
</evidence>
<comment type="catalytic activity">
    <reaction evidence="7">
        <text>4-demethyl-7-[(3S)-3-amino-3-carboxypropyl]wyosine(37) in tRNA(Phe) + S-adenosyl-L-methionine = 7-[(3S)-3-amino-3-carboxypropyl]wyosine(37) in tRNA(Phe) + S-adenosyl-L-homocysteine + H(+)</text>
        <dbReference type="Rhea" id="RHEA:36635"/>
        <dbReference type="Rhea" id="RHEA-COMP:10378"/>
        <dbReference type="Rhea" id="RHEA-COMP:10379"/>
        <dbReference type="ChEBI" id="CHEBI:15378"/>
        <dbReference type="ChEBI" id="CHEBI:57856"/>
        <dbReference type="ChEBI" id="CHEBI:59789"/>
        <dbReference type="ChEBI" id="CHEBI:73543"/>
        <dbReference type="ChEBI" id="CHEBI:73550"/>
        <dbReference type="EC" id="2.1.1.282"/>
    </reaction>
</comment>
<dbReference type="PANTHER" id="PTHR48418:SF1">
    <property type="entry name" value="TRNA WYBUTOSINE-SYNTHESIZING PROTEIN 3"/>
    <property type="match status" value="1"/>
</dbReference>
<accession>A0A0F7IDK8</accession>
<reference evidence="9 10" key="1">
    <citation type="submission" date="2015-04" db="EMBL/GenBank/DDBJ databases">
        <title>The complete genome sequence of the hyperthermophilic, obligate iron-reducing archaeon Geoglobus ahangari strain 234T.</title>
        <authorList>
            <person name="Manzella M.P."/>
            <person name="Holmes D.E."/>
            <person name="Rocheleau J.M."/>
            <person name="Chung A."/>
            <person name="Reguera G."/>
            <person name="Kashefi K."/>
        </authorList>
    </citation>
    <scope>NUCLEOTIDE SEQUENCE [LARGE SCALE GENOMIC DNA]</scope>
    <source>
        <strain evidence="9 10">234</strain>
    </source>
</reference>
<dbReference type="AlphaFoldDB" id="A0A0F7IDK8"/>
<comment type="similarity">
    <text evidence="1 7">Belongs to the TYW3 family.</text>
</comment>
<dbReference type="InterPro" id="IPR036602">
    <property type="entry name" value="tRNA_yW-synthesising-like_sf"/>
</dbReference>
<keyword evidence="4 7" id="KW-0949">S-adenosyl-L-methionine</keyword>
<dbReference type="KEGG" id="gah:GAH_01146"/>
<dbReference type="FunCoup" id="A0A0F7IDK8">
    <property type="interactions" value="72"/>
</dbReference>
<dbReference type="Gene3D" id="3.30.1960.10">
    <property type="entry name" value="tRNA wybutosine-synthesizing-like"/>
    <property type="match status" value="1"/>
</dbReference>
<evidence type="ECO:0000256" key="4">
    <source>
        <dbReference type="ARBA" id="ARBA00022691"/>
    </source>
</evidence>
<dbReference type="RefSeq" id="WP_048095243.1">
    <property type="nucleotide sequence ID" value="NZ_CP011267.1"/>
</dbReference>
<dbReference type="EC" id="2.1.1.282" evidence="7"/>
<feature type="domain" description="tRNA wybutosine-synthesizing protein" evidence="8">
    <location>
        <begin position="12"/>
        <end position="181"/>
    </location>
</feature>
<dbReference type="GO" id="GO:0030488">
    <property type="term" value="P:tRNA methylation"/>
    <property type="evidence" value="ECO:0007669"/>
    <property type="project" value="InterPro"/>
</dbReference>
<evidence type="ECO:0000256" key="7">
    <source>
        <dbReference type="HAMAP-Rule" id="MF_00266"/>
    </source>
</evidence>
<organism evidence="9 10">
    <name type="scientific">Geoglobus ahangari</name>
    <dbReference type="NCBI Taxonomy" id="113653"/>
    <lineage>
        <taxon>Archaea</taxon>
        <taxon>Methanobacteriati</taxon>
        <taxon>Methanobacteriota</taxon>
        <taxon>Archaeoglobi</taxon>
        <taxon>Archaeoglobales</taxon>
        <taxon>Archaeoglobaceae</taxon>
        <taxon>Geoglobus</taxon>
    </lineage>
</organism>
<dbReference type="HOGENOM" id="CLU_047426_2_0_2"/>
<dbReference type="GO" id="GO:0031591">
    <property type="term" value="P:wybutosine biosynthetic process"/>
    <property type="evidence" value="ECO:0007669"/>
    <property type="project" value="InterPro"/>
</dbReference>
<dbReference type="InParanoid" id="A0A0F7IDK8"/>
<dbReference type="GeneID" id="24803720"/>
<gene>
    <name evidence="7" type="primary">taw3</name>
    <name evidence="9" type="ORF">GAH_01146</name>
</gene>
<dbReference type="PANTHER" id="PTHR48418">
    <property type="entry name" value="TRNA WYBUTOSINE-SYNTHESIZING PROTEIN 3"/>
    <property type="match status" value="1"/>
</dbReference>
<dbReference type="GO" id="GO:0008175">
    <property type="term" value="F:tRNA methyltransferase activity"/>
    <property type="evidence" value="ECO:0007669"/>
    <property type="project" value="InterPro"/>
</dbReference>
<keyword evidence="3 7" id="KW-0808">Transferase</keyword>
<dbReference type="InterPro" id="IPR022908">
    <property type="entry name" value="Taw3"/>
</dbReference>
<keyword evidence="2 7" id="KW-0489">Methyltransferase</keyword>
<evidence type="ECO:0000256" key="3">
    <source>
        <dbReference type="ARBA" id="ARBA00022679"/>
    </source>
</evidence>
<evidence type="ECO:0000313" key="10">
    <source>
        <dbReference type="Proteomes" id="UP000034723"/>
    </source>
</evidence>